<evidence type="ECO:0000256" key="6">
    <source>
        <dbReference type="ARBA" id="ARBA00022842"/>
    </source>
</evidence>
<keyword evidence="3 8" id="KW-0540">Nuclease</keyword>
<feature type="binding site" evidence="8">
    <location>
        <position position="104"/>
    </location>
    <ligand>
        <name>Mg(2+)</name>
        <dbReference type="ChEBI" id="CHEBI:18420"/>
    </ligand>
</feature>
<dbReference type="CDD" id="cd18746">
    <property type="entry name" value="PIN_VapC4-5_FitB-like"/>
    <property type="match status" value="1"/>
</dbReference>
<gene>
    <name evidence="8" type="primary">vapC</name>
    <name evidence="10" type="ORF">BOO71_0006643</name>
</gene>
<keyword evidence="8" id="KW-0800">Toxin</keyword>
<comment type="cofactor">
    <cofactor evidence="1 8">
        <name>Mg(2+)</name>
        <dbReference type="ChEBI" id="CHEBI:18420"/>
    </cofactor>
</comment>
<comment type="similarity">
    <text evidence="7 8">Belongs to the PINc/VapC protein family.</text>
</comment>
<dbReference type="GO" id="GO:0000287">
    <property type="term" value="F:magnesium ion binding"/>
    <property type="evidence" value="ECO:0007669"/>
    <property type="project" value="UniProtKB-UniRule"/>
</dbReference>
<dbReference type="GO" id="GO:0004540">
    <property type="term" value="F:RNA nuclease activity"/>
    <property type="evidence" value="ECO:0007669"/>
    <property type="project" value="InterPro"/>
</dbReference>
<dbReference type="AlphaFoldDB" id="A0A1U7NZ55"/>
<dbReference type="HAMAP" id="MF_00265">
    <property type="entry name" value="VapC_Nob1"/>
    <property type="match status" value="1"/>
</dbReference>
<dbReference type="Pfam" id="PF01850">
    <property type="entry name" value="PIN"/>
    <property type="match status" value="1"/>
</dbReference>
<evidence type="ECO:0000256" key="7">
    <source>
        <dbReference type="ARBA" id="ARBA00038093"/>
    </source>
</evidence>
<dbReference type="RefSeq" id="WP_075832386.1">
    <property type="nucleotide sequence ID" value="NZ_MSTI01000074.1"/>
</dbReference>
<proteinExistence type="inferred from homology"/>
<keyword evidence="6 8" id="KW-0460">Magnesium</keyword>
<evidence type="ECO:0000256" key="5">
    <source>
        <dbReference type="ARBA" id="ARBA00022801"/>
    </source>
</evidence>
<dbReference type="GO" id="GO:0016787">
    <property type="term" value="F:hydrolase activity"/>
    <property type="evidence" value="ECO:0007669"/>
    <property type="project" value="UniProtKB-KW"/>
</dbReference>
<dbReference type="SUPFAM" id="SSF88723">
    <property type="entry name" value="PIN domain-like"/>
    <property type="match status" value="1"/>
</dbReference>
<keyword evidence="11" id="KW-1185">Reference proteome</keyword>
<dbReference type="EMBL" id="MSTI01000074">
    <property type="protein sequence ID" value="OLV18198.1"/>
    <property type="molecule type" value="Genomic_DNA"/>
</dbReference>
<dbReference type="PANTHER" id="PTHR33653:SF1">
    <property type="entry name" value="RIBONUCLEASE VAPC2"/>
    <property type="match status" value="1"/>
</dbReference>
<evidence type="ECO:0000313" key="10">
    <source>
        <dbReference type="EMBL" id="OLV18198.1"/>
    </source>
</evidence>
<reference evidence="10 11" key="1">
    <citation type="submission" date="2017-01" db="EMBL/GenBank/DDBJ databases">
        <title>Genome Analysis of Deinococcus marmoris KOPRI26562.</title>
        <authorList>
            <person name="Kim J.H."/>
            <person name="Oh H.-M."/>
        </authorList>
    </citation>
    <scope>NUCLEOTIDE SEQUENCE [LARGE SCALE GENOMIC DNA]</scope>
    <source>
        <strain evidence="10 11">KOPRI26562</strain>
    </source>
</reference>
<dbReference type="InterPro" id="IPR029060">
    <property type="entry name" value="PIN-like_dom_sf"/>
</dbReference>
<dbReference type="STRING" id="249408.BOO71_0006643"/>
<dbReference type="Proteomes" id="UP000186607">
    <property type="component" value="Unassembled WGS sequence"/>
</dbReference>
<dbReference type="PANTHER" id="PTHR33653">
    <property type="entry name" value="RIBONUCLEASE VAPC2"/>
    <property type="match status" value="1"/>
</dbReference>
<dbReference type="InterPro" id="IPR050556">
    <property type="entry name" value="Type_II_TA_system_RNase"/>
</dbReference>
<dbReference type="InterPro" id="IPR002716">
    <property type="entry name" value="PIN_dom"/>
</dbReference>
<comment type="caution">
    <text evidence="10">The sequence shown here is derived from an EMBL/GenBank/DDBJ whole genome shotgun (WGS) entry which is preliminary data.</text>
</comment>
<dbReference type="EC" id="3.1.-.-" evidence="8"/>
<keyword evidence="2 8" id="KW-1277">Toxin-antitoxin system</keyword>
<accession>A0A1U7NZ55</accession>
<feature type="binding site" evidence="8">
    <location>
        <position position="6"/>
    </location>
    <ligand>
        <name>Mg(2+)</name>
        <dbReference type="ChEBI" id="CHEBI:18420"/>
    </ligand>
</feature>
<dbReference type="InterPro" id="IPR022907">
    <property type="entry name" value="VapC_family"/>
</dbReference>
<organism evidence="10 11">
    <name type="scientific">Deinococcus marmoris</name>
    <dbReference type="NCBI Taxonomy" id="249408"/>
    <lineage>
        <taxon>Bacteria</taxon>
        <taxon>Thermotogati</taxon>
        <taxon>Deinococcota</taxon>
        <taxon>Deinococci</taxon>
        <taxon>Deinococcales</taxon>
        <taxon>Deinococcaceae</taxon>
        <taxon>Deinococcus</taxon>
    </lineage>
</organism>
<comment type="function">
    <text evidence="8">Toxic component of a toxin-antitoxin (TA) system. An RNase.</text>
</comment>
<evidence type="ECO:0000259" key="9">
    <source>
        <dbReference type="Pfam" id="PF01850"/>
    </source>
</evidence>
<evidence type="ECO:0000256" key="4">
    <source>
        <dbReference type="ARBA" id="ARBA00022723"/>
    </source>
</evidence>
<name>A0A1U7NZ55_9DEIO</name>
<evidence type="ECO:0000256" key="3">
    <source>
        <dbReference type="ARBA" id="ARBA00022722"/>
    </source>
</evidence>
<feature type="domain" description="PIN" evidence="9">
    <location>
        <begin position="3"/>
        <end position="122"/>
    </location>
</feature>
<evidence type="ECO:0000256" key="2">
    <source>
        <dbReference type="ARBA" id="ARBA00022649"/>
    </source>
</evidence>
<evidence type="ECO:0000256" key="8">
    <source>
        <dbReference type="HAMAP-Rule" id="MF_00265"/>
    </source>
</evidence>
<keyword evidence="5 8" id="KW-0378">Hydrolase</keyword>
<dbReference type="GO" id="GO:0090729">
    <property type="term" value="F:toxin activity"/>
    <property type="evidence" value="ECO:0007669"/>
    <property type="project" value="UniProtKB-KW"/>
</dbReference>
<protein>
    <recommendedName>
        <fullName evidence="8">Ribonuclease VapC</fullName>
        <shortName evidence="8">RNase VapC</shortName>
        <ecNumber evidence="8">3.1.-.-</ecNumber>
    </recommendedName>
    <alternativeName>
        <fullName evidence="8">Toxin VapC</fullName>
    </alternativeName>
</protein>
<evidence type="ECO:0000256" key="1">
    <source>
        <dbReference type="ARBA" id="ARBA00001946"/>
    </source>
</evidence>
<sequence length="143" mass="15546">MSYLLDTNVVSERSRPQPDERVRAWLRAHTVGETFLSVITLAELEQGVLRLGETRRAAELRSFLGGIEAQFAGRVLPVDRAVARTWAAMTARASGNGQPMGYADSLIAATALTHGLSVVTRNVNDFRPAQVDVINPWESAGAK</sequence>
<evidence type="ECO:0000313" key="11">
    <source>
        <dbReference type="Proteomes" id="UP000186607"/>
    </source>
</evidence>
<dbReference type="OrthoDB" id="9815354at2"/>
<dbReference type="Gene3D" id="3.40.50.1010">
    <property type="entry name" value="5'-nuclease"/>
    <property type="match status" value="1"/>
</dbReference>
<keyword evidence="4 8" id="KW-0479">Metal-binding</keyword>